<evidence type="ECO:0000256" key="5">
    <source>
        <dbReference type="ARBA" id="ARBA00023033"/>
    </source>
</evidence>
<dbReference type="PANTHER" id="PTHR13789:SF309">
    <property type="entry name" value="PUTATIVE (AFU_ORTHOLOGUE AFUA_6G14510)-RELATED"/>
    <property type="match status" value="1"/>
</dbReference>
<dbReference type="GO" id="GO:0004497">
    <property type="term" value="F:monooxygenase activity"/>
    <property type="evidence" value="ECO:0007669"/>
    <property type="project" value="UniProtKB-KW"/>
</dbReference>
<dbReference type="Proteomes" id="UP001211907">
    <property type="component" value="Unassembled WGS sequence"/>
</dbReference>
<feature type="non-terminal residue" evidence="8">
    <location>
        <position position="1"/>
    </location>
</feature>
<protein>
    <recommendedName>
        <fullName evidence="7">FAD-binding domain-containing protein</fullName>
    </recommendedName>
</protein>
<accession>A0AAD5XAG1</accession>
<name>A0AAD5XAG1_9FUNG</name>
<evidence type="ECO:0000256" key="3">
    <source>
        <dbReference type="ARBA" id="ARBA00022827"/>
    </source>
</evidence>
<dbReference type="SUPFAM" id="SSF51905">
    <property type="entry name" value="FAD/NAD(P)-binding domain"/>
    <property type="match status" value="1"/>
</dbReference>
<evidence type="ECO:0000256" key="4">
    <source>
        <dbReference type="ARBA" id="ARBA00023002"/>
    </source>
</evidence>
<keyword evidence="6" id="KW-0472">Membrane</keyword>
<evidence type="ECO:0000256" key="6">
    <source>
        <dbReference type="SAM" id="Phobius"/>
    </source>
</evidence>
<dbReference type="GO" id="GO:0071949">
    <property type="term" value="F:FAD binding"/>
    <property type="evidence" value="ECO:0007669"/>
    <property type="project" value="InterPro"/>
</dbReference>
<evidence type="ECO:0000313" key="9">
    <source>
        <dbReference type="Proteomes" id="UP001211907"/>
    </source>
</evidence>
<dbReference type="AlphaFoldDB" id="A0AAD5XAG1"/>
<evidence type="ECO:0000256" key="1">
    <source>
        <dbReference type="ARBA" id="ARBA00007992"/>
    </source>
</evidence>
<dbReference type="PRINTS" id="PR00420">
    <property type="entry name" value="RNGMNOXGNASE"/>
</dbReference>
<keyword evidence="5" id="KW-0503">Monooxygenase</keyword>
<dbReference type="InterPro" id="IPR036188">
    <property type="entry name" value="FAD/NAD-bd_sf"/>
</dbReference>
<keyword evidence="6" id="KW-1133">Transmembrane helix</keyword>
<dbReference type="PANTHER" id="PTHR13789">
    <property type="entry name" value="MONOOXYGENASE"/>
    <property type="match status" value="1"/>
</dbReference>
<dbReference type="EMBL" id="JADGJH010003772">
    <property type="protein sequence ID" value="KAJ3088889.1"/>
    <property type="molecule type" value="Genomic_DNA"/>
</dbReference>
<evidence type="ECO:0000259" key="7">
    <source>
        <dbReference type="Pfam" id="PF01494"/>
    </source>
</evidence>
<keyword evidence="9" id="KW-1185">Reference proteome</keyword>
<comment type="caution">
    <text evidence="8">The sequence shown here is derived from an EMBL/GenBank/DDBJ whole genome shotgun (WGS) entry which is preliminary data.</text>
</comment>
<dbReference type="InterPro" id="IPR050493">
    <property type="entry name" value="FAD-dep_Monooxygenase_BioMet"/>
</dbReference>
<keyword evidence="3" id="KW-0274">FAD</keyword>
<keyword evidence="4" id="KW-0560">Oxidoreductase</keyword>
<sequence>MGQTTVLIVGAGMAGLLAAIAFKKRGYNVKIYDMYDPGAIAEPQVLGGVSGGLMGVYSNGLRALERLDLLDAVVEASAEANAAMPFYLMDGSDEIIKDDISPVEGVLDQRFLLRQKLHAILGLACSKAGVQIFARKKFVSLAQTDEGVWVTFADSETVFADLLVGADGIHSAVRRNVFTESAKLPIFWGIGYMGIYELDKEIPNEKAPLRINSHSRSLYTDPIRAISIATVNNEKDKVGTWIINDMDKSKIVEDEDWRPYSDLPKESNRLATIVEKWGAPKPLVSCIRNAERITPVSLYDLPDLPSFYSGRVLLVGDAGHGTIPTMGQGVNMAMEDAGVLFDLLDAYPDLGRDYATVFKLYDKVRVPRVHHIAAESRAIAKRLNASTPFKAKLVRIIMRIVFAIRNQRKSVDKIVAYDYRSDVIKAVDVQ</sequence>
<dbReference type="Gene3D" id="3.50.50.60">
    <property type="entry name" value="FAD/NAD(P)-binding domain"/>
    <property type="match status" value="1"/>
</dbReference>
<evidence type="ECO:0000313" key="8">
    <source>
        <dbReference type="EMBL" id="KAJ3088889.1"/>
    </source>
</evidence>
<proteinExistence type="inferred from homology"/>
<keyword evidence="2" id="KW-0285">Flavoprotein</keyword>
<evidence type="ECO:0000256" key="2">
    <source>
        <dbReference type="ARBA" id="ARBA00022630"/>
    </source>
</evidence>
<comment type="similarity">
    <text evidence="1">Belongs to the paxM FAD-dependent monooxygenase family.</text>
</comment>
<reference evidence="8" key="1">
    <citation type="submission" date="2020-05" db="EMBL/GenBank/DDBJ databases">
        <title>Phylogenomic resolution of chytrid fungi.</title>
        <authorList>
            <person name="Stajich J.E."/>
            <person name="Amses K."/>
            <person name="Simmons R."/>
            <person name="Seto K."/>
            <person name="Myers J."/>
            <person name="Bonds A."/>
            <person name="Quandt C.A."/>
            <person name="Barry K."/>
            <person name="Liu P."/>
            <person name="Grigoriev I."/>
            <person name="Longcore J.E."/>
            <person name="James T.Y."/>
        </authorList>
    </citation>
    <scope>NUCLEOTIDE SEQUENCE</scope>
    <source>
        <strain evidence="8">JEL0513</strain>
    </source>
</reference>
<keyword evidence="6" id="KW-0812">Transmembrane</keyword>
<dbReference type="InterPro" id="IPR002938">
    <property type="entry name" value="FAD-bd"/>
</dbReference>
<gene>
    <name evidence="8" type="ORF">HK100_007920</name>
</gene>
<feature type="transmembrane region" description="Helical" evidence="6">
    <location>
        <begin position="6"/>
        <end position="22"/>
    </location>
</feature>
<dbReference type="Pfam" id="PF01494">
    <property type="entry name" value="FAD_binding_3"/>
    <property type="match status" value="2"/>
</dbReference>
<organism evidence="8 9">
    <name type="scientific">Physocladia obscura</name>
    <dbReference type="NCBI Taxonomy" id="109957"/>
    <lineage>
        <taxon>Eukaryota</taxon>
        <taxon>Fungi</taxon>
        <taxon>Fungi incertae sedis</taxon>
        <taxon>Chytridiomycota</taxon>
        <taxon>Chytridiomycota incertae sedis</taxon>
        <taxon>Chytridiomycetes</taxon>
        <taxon>Chytridiales</taxon>
        <taxon>Chytriomycetaceae</taxon>
        <taxon>Physocladia</taxon>
    </lineage>
</organism>
<feature type="domain" description="FAD-binding" evidence="7">
    <location>
        <begin position="307"/>
        <end position="346"/>
    </location>
</feature>
<feature type="domain" description="FAD-binding" evidence="7">
    <location>
        <begin position="4"/>
        <end position="178"/>
    </location>
</feature>